<organism evidence="1 2">
    <name type="scientific">Phytophthora megakarya</name>
    <dbReference type="NCBI Taxonomy" id="4795"/>
    <lineage>
        <taxon>Eukaryota</taxon>
        <taxon>Sar</taxon>
        <taxon>Stramenopiles</taxon>
        <taxon>Oomycota</taxon>
        <taxon>Peronosporomycetes</taxon>
        <taxon>Peronosporales</taxon>
        <taxon>Peronosporaceae</taxon>
        <taxon>Phytophthora</taxon>
    </lineage>
</organism>
<dbReference type="EMBL" id="NBNE01000619">
    <property type="protein sequence ID" value="OWZ18246.1"/>
    <property type="molecule type" value="Genomic_DNA"/>
</dbReference>
<gene>
    <name evidence="1" type="ORF">PHMEG_0007700</name>
</gene>
<evidence type="ECO:0000313" key="1">
    <source>
        <dbReference type="EMBL" id="OWZ18246.1"/>
    </source>
</evidence>
<comment type="caution">
    <text evidence="1">The sequence shown here is derived from an EMBL/GenBank/DDBJ whole genome shotgun (WGS) entry which is preliminary data.</text>
</comment>
<name>A0A225WKJ8_9STRA</name>
<sequence length="165" mass="18922">MLAKIGVLATDENALLKSAKDVLGTSKPLNKAEKIQILEWLDDRLPTFEVWKDLRIREIPEAKRAGSDALNLYVQFATKYDDQLYRGLEEGTSPLLVIGGNSAQEMYWKTKIWAVRERPKEYVLKLLGIKSISDAKVKSPTEYAYYKQYIQWVRTLSTPGKVQRV</sequence>
<accession>A0A225WKJ8</accession>
<reference evidence="2" key="1">
    <citation type="submission" date="2017-03" db="EMBL/GenBank/DDBJ databases">
        <title>Phytopthora megakarya and P. palmivora, two closely related causual agents of cacao black pod achieved similar genome size and gene model numbers by different mechanisms.</title>
        <authorList>
            <person name="Ali S."/>
            <person name="Shao J."/>
            <person name="Larry D.J."/>
            <person name="Kronmiller B."/>
            <person name="Shen D."/>
            <person name="Strem M.D."/>
            <person name="Melnick R.L."/>
            <person name="Guiltinan M.J."/>
            <person name="Tyler B.M."/>
            <person name="Meinhardt L.W."/>
            <person name="Bailey B.A."/>
        </authorList>
    </citation>
    <scope>NUCLEOTIDE SEQUENCE [LARGE SCALE GENOMIC DNA]</scope>
    <source>
        <strain evidence="2">zdho120</strain>
    </source>
</reference>
<dbReference type="AlphaFoldDB" id="A0A225WKJ8"/>
<dbReference type="Proteomes" id="UP000198211">
    <property type="component" value="Unassembled WGS sequence"/>
</dbReference>
<protein>
    <submittedName>
        <fullName evidence="1">RxLR effector protein</fullName>
    </submittedName>
</protein>
<evidence type="ECO:0000313" key="2">
    <source>
        <dbReference type="Proteomes" id="UP000198211"/>
    </source>
</evidence>
<keyword evidence="2" id="KW-1185">Reference proteome</keyword>
<proteinExistence type="predicted"/>